<accession>G0LJG4</accession>
<evidence type="ECO:0000256" key="6">
    <source>
        <dbReference type="ARBA" id="ARBA00056071"/>
    </source>
</evidence>
<dbReference type="GeneID" id="12447896"/>
<proteinExistence type="inferred from homology"/>
<feature type="domain" description="ABC transporter" evidence="8">
    <location>
        <begin position="9"/>
        <end position="256"/>
    </location>
</feature>
<keyword evidence="2" id="KW-0813">Transport</keyword>
<dbReference type="InterPro" id="IPR017871">
    <property type="entry name" value="ABC_transporter-like_CS"/>
</dbReference>
<dbReference type="InterPro" id="IPR003593">
    <property type="entry name" value="AAA+_ATPase"/>
</dbReference>
<dbReference type="CDD" id="cd03219">
    <property type="entry name" value="ABC_Mj1267_LivG_branched"/>
    <property type="match status" value="1"/>
</dbReference>
<organism evidence="9 10">
    <name type="scientific">Haloquadratum walsbyi (strain DSM 16854 / JCM 12705 / C23)</name>
    <dbReference type="NCBI Taxonomy" id="768065"/>
    <lineage>
        <taxon>Archaea</taxon>
        <taxon>Methanobacteriati</taxon>
        <taxon>Methanobacteriota</taxon>
        <taxon>Stenosarchaea group</taxon>
        <taxon>Halobacteria</taxon>
        <taxon>Halobacteriales</taxon>
        <taxon>Haloferacaceae</taxon>
        <taxon>Haloquadratum</taxon>
    </lineage>
</organism>
<gene>
    <name evidence="9" type="primary">livG2</name>
    <name evidence="9" type="ordered locus">Hqrw_3111</name>
</gene>
<comment type="similarity">
    <text evidence="1">Belongs to the ABC transporter superfamily.</text>
</comment>
<dbReference type="Pfam" id="PF12399">
    <property type="entry name" value="BCA_ABC_TP_C"/>
    <property type="match status" value="1"/>
</dbReference>
<evidence type="ECO:0000259" key="8">
    <source>
        <dbReference type="PROSITE" id="PS50893"/>
    </source>
</evidence>
<dbReference type="PANTHER" id="PTHR45772:SF9">
    <property type="entry name" value="CONSERVED COMPONENT OF ABC TRANSPORTER FOR NATURAL AMINO ACIDS"/>
    <property type="match status" value="1"/>
</dbReference>
<dbReference type="SMART" id="SM00382">
    <property type="entry name" value="AAA"/>
    <property type="match status" value="1"/>
</dbReference>
<dbReference type="GO" id="GO:0006865">
    <property type="term" value="P:amino acid transport"/>
    <property type="evidence" value="ECO:0007669"/>
    <property type="project" value="UniProtKB-KW"/>
</dbReference>
<evidence type="ECO:0000256" key="2">
    <source>
        <dbReference type="ARBA" id="ARBA00022448"/>
    </source>
</evidence>
<evidence type="ECO:0000256" key="5">
    <source>
        <dbReference type="ARBA" id="ARBA00022970"/>
    </source>
</evidence>
<dbReference type="SUPFAM" id="SSF52540">
    <property type="entry name" value="P-loop containing nucleoside triphosphate hydrolases"/>
    <property type="match status" value="1"/>
</dbReference>
<evidence type="ECO:0000313" key="9">
    <source>
        <dbReference type="EMBL" id="CCC40898.1"/>
    </source>
</evidence>
<keyword evidence="3" id="KW-0547">Nucleotide-binding</keyword>
<name>G0LJG4_HALWC</name>
<comment type="function">
    <text evidence="6">Probable component of a branched-chain amino-acid transport system.</text>
</comment>
<dbReference type="OrthoDB" id="44250at2157"/>
<evidence type="ECO:0000256" key="1">
    <source>
        <dbReference type="ARBA" id="ARBA00005417"/>
    </source>
</evidence>
<evidence type="ECO:0000256" key="4">
    <source>
        <dbReference type="ARBA" id="ARBA00022840"/>
    </source>
</evidence>
<evidence type="ECO:0000256" key="7">
    <source>
        <dbReference type="ARBA" id="ARBA00072811"/>
    </source>
</evidence>
<dbReference type="Pfam" id="PF00005">
    <property type="entry name" value="ABC_tran"/>
    <property type="match status" value="1"/>
</dbReference>
<dbReference type="EMBL" id="FR746099">
    <property type="protein sequence ID" value="CCC40898.1"/>
    <property type="molecule type" value="Genomic_DNA"/>
</dbReference>
<evidence type="ECO:0000313" key="10">
    <source>
        <dbReference type="Proteomes" id="UP000007954"/>
    </source>
</evidence>
<dbReference type="KEGG" id="hwc:Hqrw_3111"/>
<dbReference type="InterPro" id="IPR027417">
    <property type="entry name" value="P-loop_NTPase"/>
</dbReference>
<dbReference type="InterPro" id="IPR032823">
    <property type="entry name" value="BCA_ABC_TP_C"/>
</dbReference>
<protein>
    <recommendedName>
        <fullName evidence="7">Probable branched-chain amino acid transport ATP-binding protein LivG</fullName>
    </recommendedName>
</protein>
<dbReference type="RefSeq" id="WP_014556404.1">
    <property type="nucleotide sequence ID" value="NC_017459.1"/>
</dbReference>
<reference evidence="9 10" key="1">
    <citation type="journal article" date="2011" name="PLoS ONE">
        <title>Haloquadratum walsbyi: limited diversity in a global pond.</title>
        <authorList>
            <person name="Dyall-Smith M."/>
            <person name="Pfeiffer F."/>
            <person name="Klee K."/>
            <person name="Palm P."/>
            <person name="Gross K."/>
            <person name="Schuster S.C."/>
            <person name="Rampp M."/>
            <person name="Oesterhelt D."/>
        </authorList>
    </citation>
    <scope>NUCLEOTIDE SEQUENCE [LARGE SCALE GENOMIC DNA]</scope>
    <source>
        <strain evidence="10">DSM 16854 / JCM 12705 / C23</strain>
    </source>
</reference>
<keyword evidence="4 9" id="KW-0067">ATP-binding</keyword>
<dbReference type="PROSITE" id="PS00211">
    <property type="entry name" value="ABC_TRANSPORTER_1"/>
    <property type="match status" value="1"/>
</dbReference>
<dbReference type="HOGENOM" id="CLU_000604_1_2_2"/>
<dbReference type="Proteomes" id="UP000007954">
    <property type="component" value="Chromosome"/>
</dbReference>
<dbReference type="InterPro" id="IPR051120">
    <property type="entry name" value="ABC_AA/LPS_Transport"/>
</dbReference>
<keyword evidence="5" id="KW-0029">Amino-acid transport</keyword>
<sequence length="260" mass="28384">MTASDTPLLLIEDVVKRFGGLTAVDHVSFTVKSNSITGLIGPNGAGKSTLFNCITGIVQPDSGTIQLDGVKIQEKSPNQIAQHGLGRTFQTPKIFRGMSVRENLAFAAPLQHGERPVSTLIHPQKIKEEETAVQSRVEDTLEFLSLDHLADEYASGLSGGQRKLLELGRVLMLDPDLILLDEPMAGVNPALTNELLDRLHELTNRGRTILLIEHDMDLIMNHCDRVVVLHNGQTLASGSPSLVQDDERVIEAYLGDVIDE</sequence>
<dbReference type="FunFam" id="3.40.50.300:FF:000421">
    <property type="entry name" value="Branched-chain amino acid ABC transporter ATP-binding protein"/>
    <property type="match status" value="1"/>
</dbReference>
<dbReference type="GO" id="GO:0005524">
    <property type="term" value="F:ATP binding"/>
    <property type="evidence" value="ECO:0007669"/>
    <property type="project" value="UniProtKB-KW"/>
</dbReference>
<dbReference type="AlphaFoldDB" id="G0LJG4"/>
<dbReference type="GO" id="GO:0016887">
    <property type="term" value="F:ATP hydrolysis activity"/>
    <property type="evidence" value="ECO:0007669"/>
    <property type="project" value="InterPro"/>
</dbReference>
<dbReference type="GO" id="GO:0005886">
    <property type="term" value="C:plasma membrane"/>
    <property type="evidence" value="ECO:0007669"/>
    <property type="project" value="TreeGrafter"/>
</dbReference>
<dbReference type="Gene3D" id="3.40.50.300">
    <property type="entry name" value="P-loop containing nucleotide triphosphate hydrolases"/>
    <property type="match status" value="1"/>
</dbReference>
<dbReference type="PROSITE" id="PS50893">
    <property type="entry name" value="ABC_TRANSPORTER_2"/>
    <property type="match status" value="1"/>
</dbReference>
<dbReference type="PANTHER" id="PTHR45772">
    <property type="entry name" value="CONSERVED COMPONENT OF ABC TRANSPORTER FOR NATURAL AMINO ACIDS-RELATED"/>
    <property type="match status" value="1"/>
</dbReference>
<dbReference type="InterPro" id="IPR003439">
    <property type="entry name" value="ABC_transporter-like_ATP-bd"/>
</dbReference>
<evidence type="ECO:0000256" key="3">
    <source>
        <dbReference type="ARBA" id="ARBA00022741"/>
    </source>
</evidence>